<reference evidence="2 3" key="1">
    <citation type="submission" date="2016-10" db="EMBL/GenBank/DDBJ databases">
        <authorList>
            <person name="Varghese N."/>
            <person name="Submissions S."/>
        </authorList>
    </citation>
    <scope>NUCLEOTIDE SEQUENCE [LARGE SCALE GENOMIC DNA]</scope>
    <source>
        <strain evidence="2 3">MAR_2009_60</strain>
    </source>
</reference>
<evidence type="ECO:0000313" key="2">
    <source>
        <dbReference type="EMBL" id="SDT15411.1"/>
    </source>
</evidence>
<organism evidence="2 3">
    <name type="scientific">Maribacter dokdonensis</name>
    <dbReference type="NCBI Taxonomy" id="320912"/>
    <lineage>
        <taxon>Bacteria</taxon>
        <taxon>Pseudomonadati</taxon>
        <taxon>Bacteroidota</taxon>
        <taxon>Flavobacteriia</taxon>
        <taxon>Flavobacteriales</taxon>
        <taxon>Flavobacteriaceae</taxon>
        <taxon>Maribacter</taxon>
    </lineage>
</organism>
<sequence length="162" mass="17907">MAQTKEALLADAERLNINVDGLDYNQLRTAVKTAKEAADGDEGENGESTETPTETTPENATVARQVAAREKRAKATKQAAKEAKKKKAKAAETKAASESKKEGKDNRPVFTDDRELKFRFKKTAPESLNIDGKSHKTADIIKNEEIMLELVYGNSNYIEQIH</sequence>
<feature type="compositionally biased region" description="Low complexity" evidence="1">
    <location>
        <begin position="48"/>
        <end position="61"/>
    </location>
</feature>
<feature type="compositionally biased region" description="Basic and acidic residues" evidence="1">
    <location>
        <begin position="89"/>
        <end position="110"/>
    </location>
</feature>
<proteinExistence type="predicted"/>
<evidence type="ECO:0000313" key="3">
    <source>
        <dbReference type="Proteomes" id="UP000199574"/>
    </source>
</evidence>
<protein>
    <submittedName>
        <fullName evidence="2">Uncharacterized protein</fullName>
    </submittedName>
</protein>
<feature type="region of interest" description="Disordered" evidence="1">
    <location>
        <begin position="33"/>
        <end position="110"/>
    </location>
</feature>
<evidence type="ECO:0000256" key="1">
    <source>
        <dbReference type="SAM" id="MobiDB-lite"/>
    </source>
</evidence>
<dbReference type="RefSeq" id="WP_091607014.1">
    <property type="nucleotide sequence ID" value="NZ_LT629754.1"/>
</dbReference>
<accession>A0ABY0UTK7</accession>
<gene>
    <name evidence="2" type="ORF">SAMN05192545_2890</name>
</gene>
<name>A0ABY0UTK7_9FLAO</name>
<dbReference type="GeneID" id="90591452"/>
<dbReference type="Proteomes" id="UP000199574">
    <property type="component" value="Chromosome I"/>
</dbReference>
<dbReference type="EMBL" id="LT629754">
    <property type="protein sequence ID" value="SDT15411.1"/>
    <property type="molecule type" value="Genomic_DNA"/>
</dbReference>
<keyword evidence="3" id="KW-1185">Reference proteome</keyword>